<dbReference type="InParanoid" id="A0A0C2XRA2"/>
<dbReference type="HOGENOM" id="CLU_2060891_0_0_1"/>
<evidence type="ECO:0000313" key="3">
    <source>
        <dbReference type="Proteomes" id="UP000054549"/>
    </source>
</evidence>
<gene>
    <name evidence="2" type="ORF">M378DRAFT_155370</name>
</gene>
<protein>
    <recommendedName>
        <fullName evidence="4">Secreted protein</fullName>
    </recommendedName>
</protein>
<dbReference type="AlphaFoldDB" id="A0A0C2XRA2"/>
<evidence type="ECO:0008006" key="4">
    <source>
        <dbReference type="Google" id="ProtNLM"/>
    </source>
</evidence>
<evidence type="ECO:0000256" key="1">
    <source>
        <dbReference type="SAM" id="SignalP"/>
    </source>
</evidence>
<organism evidence="2 3">
    <name type="scientific">Amanita muscaria (strain Koide BX008)</name>
    <dbReference type="NCBI Taxonomy" id="946122"/>
    <lineage>
        <taxon>Eukaryota</taxon>
        <taxon>Fungi</taxon>
        <taxon>Dikarya</taxon>
        <taxon>Basidiomycota</taxon>
        <taxon>Agaricomycotina</taxon>
        <taxon>Agaricomycetes</taxon>
        <taxon>Agaricomycetidae</taxon>
        <taxon>Agaricales</taxon>
        <taxon>Pluteineae</taxon>
        <taxon>Amanitaceae</taxon>
        <taxon>Amanita</taxon>
    </lineage>
</organism>
<dbReference type="OrthoDB" id="413008at2759"/>
<accession>A0A0C2XRA2</accession>
<reference evidence="2 3" key="1">
    <citation type="submission" date="2014-04" db="EMBL/GenBank/DDBJ databases">
        <title>Evolutionary Origins and Diversification of the Mycorrhizal Mutualists.</title>
        <authorList>
            <consortium name="DOE Joint Genome Institute"/>
            <consortium name="Mycorrhizal Genomics Consortium"/>
            <person name="Kohler A."/>
            <person name="Kuo A."/>
            <person name="Nagy L.G."/>
            <person name="Floudas D."/>
            <person name="Copeland A."/>
            <person name="Barry K.W."/>
            <person name="Cichocki N."/>
            <person name="Veneault-Fourrey C."/>
            <person name="LaButti K."/>
            <person name="Lindquist E.A."/>
            <person name="Lipzen A."/>
            <person name="Lundell T."/>
            <person name="Morin E."/>
            <person name="Murat C."/>
            <person name="Riley R."/>
            <person name="Ohm R."/>
            <person name="Sun H."/>
            <person name="Tunlid A."/>
            <person name="Henrissat B."/>
            <person name="Grigoriev I.V."/>
            <person name="Hibbett D.S."/>
            <person name="Martin F."/>
        </authorList>
    </citation>
    <scope>NUCLEOTIDE SEQUENCE [LARGE SCALE GENOMIC DNA]</scope>
    <source>
        <strain evidence="2 3">Koide BX008</strain>
    </source>
</reference>
<name>A0A0C2XRA2_AMAMK</name>
<feature type="chain" id="PRO_5002158822" description="Secreted protein" evidence="1">
    <location>
        <begin position="17"/>
        <end position="119"/>
    </location>
</feature>
<feature type="signal peptide" evidence="1">
    <location>
        <begin position="1"/>
        <end position="16"/>
    </location>
</feature>
<keyword evidence="3" id="KW-1185">Reference proteome</keyword>
<proteinExistence type="predicted"/>
<sequence>MVFFSCAAFFFMRCFCCKSCCKFSFAWSHGLSISGRRVRNRLPRHYSRLVRGTAPWSGIAQGSGVSHTYQSSAAREQYSNGFTLVMRMISVAAGVMLAKLLGPESTVLSSLESQIIMHT</sequence>
<dbReference type="EMBL" id="KN818222">
    <property type="protein sequence ID" value="KIL71768.1"/>
    <property type="molecule type" value="Genomic_DNA"/>
</dbReference>
<keyword evidence="1" id="KW-0732">Signal</keyword>
<evidence type="ECO:0000313" key="2">
    <source>
        <dbReference type="EMBL" id="KIL71768.1"/>
    </source>
</evidence>
<dbReference type="Proteomes" id="UP000054549">
    <property type="component" value="Unassembled WGS sequence"/>
</dbReference>